<dbReference type="InterPro" id="IPR016181">
    <property type="entry name" value="Acyl_CoA_acyltransferase"/>
</dbReference>
<dbReference type="InterPro" id="IPR045057">
    <property type="entry name" value="Gcn5-rel_NAT"/>
</dbReference>
<evidence type="ECO:0000259" key="1">
    <source>
        <dbReference type="PROSITE" id="PS51729"/>
    </source>
</evidence>
<dbReference type="PANTHER" id="PTHR31435">
    <property type="entry name" value="PROTEIN NATD1"/>
    <property type="match status" value="1"/>
</dbReference>
<dbReference type="PANTHER" id="PTHR31435:SF9">
    <property type="entry name" value="PROTEIN NATD1"/>
    <property type="match status" value="1"/>
</dbReference>
<feature type="domain" description="N-acetyltransferase" evidence="1">
    <location>
        <begin position="74"/>
        <end position="157"/>
    </location>
</feature>
<dbReference type="EC" id="2.3.1.-" evidence="2"/>
<name>A0ABU1APT2_9BACT</name>
<protein>
    <submittedName>
        <fullName evidence="2">GNAT family N-acetyltransferase</fullName>
        <ecNumber evidence="2">2.3.1.-</ecNumber>
    </submittedName>
</protein>
<sequence>MTSSTSSEPNSTTPLTCIDCGAPVEQTMAGIAICDDCLSTRGACCQEFGAVDLTKEETKPRAYNSPACAAHLFEEADAIQHITAEHRFYTASGARLDYVRLATEEIKITHTFVPKHLRGKGIAAQLMQAAIQYADQARLQVSASCDYAQVYLKRYRS</sequence>
<proteinExistence type="predicted"/>
<evidence type="ECO:0000313" key="2">
    <source>
        <dbReference type="EMBL" id="MDQ8206174.1"/>
    </source>
</evidence>
<dbReference type="SUPFAM" id="SSF55729">
    <property type="entry name" value="Acyl-CoA N-acyltransferases (Nat)"/>
    <property type="match status" value="1"/>
</dbReference>
<reference evidence="2 3" key="1">
    <citation type="submission" date="2023-04" db="EMBL/GenBank/DDBJ databases">
        <title>A novel bacteria isolated from coastal sediment.</title>
        <authorList>
            <person name="Liu X.-J."/>
            <person name="Du Z.-J."/>
        </authorList>
    </citation>
    <scope>NUCLEOTIDE SEQUENCE [LARGE SCALE GENOMIC DNA]</scope>
    <source>
        <strain evidence="2 3">SDUM461003</strain>
    </source>
</reference>
<dbReference type="GO" id="GO:0016746">
    <property type="term" value="F:acyltransferase activity"/>
    <property type="evidence" value="ECO:0007669"/>
    <property type="project" value="UniProtKB-KW"/>
</dbReference>
<accession>A0ABU1APT2</accession>
<dbReference type="PROSITE" id="PS51729">
    <property type="entry name" value="GNAT_YJDJ"/>
    <property type="match status" value="1"/>
</dbReference>
<comment type="caution">
    <text evidence="2">The sequence shown here is derived from an EMBL/GenBank/DDBJ whole genome shotgun (WGS) entry which is preliminary data.</text>
</comment>
<keyword evidence="3" id="KW-1185">Reference proteome</keyword>
<evidence type="ECO:0000313" key="3">
    <source>
        <dbReference type="Proteomes" id="UP001225316"/>
    </source>
</evidence>
<dbReference type="Gene3D" id="3.40.630.30">
    <property type="match status" value="1"/>
</dbReference>
<gene>
    <name evidence="2" type="ORF">QEH52_01540</name>
</gene>
<keyword evidence="2" id="KW-0808">Transferase</keyword>
<dbReference type="CDD" id="cd04301">
    <property type="entry name" value="NAT_SF"/>
    <property type="match status" value="1"/>
</dbReference>
<dbReference type="Proteomes" id="UP001225316">
    <property type="component" value="Unassembled WGS sequence"/>
</dbReference>
<dbReference type="EMBL" id="JARXHW010000002">
    <property type="protein sequence ID" value="MDQ8206174.1"/>
    <property type="molecule type" value="Genomic_DNA"/>
</dbReference>
<keyword evidence="2" id="KW-0012">Acyltransferase</keyword>
<dbReference type="Pfam" id="PF14542">
    <property type="entry name" value="Acetyltransf_CG"/>
    <property type="match status" value="1"/>
</dbReference>
<dbReference type="RefSeq" id="WP_308948178.1">
    <property type="nucleotide sequence ID" value="NZ_JARXHW010000002.1"/>
</dbReference>
<dbReference type="InterPro" id="IPR031165">
    <property type="entry name" value="GNAT_YJDJ"/>
</dbReference>
<organism evidence="2 3">
    <name type="scientific">Thalassobacterium maritimum</name>
    <dbReference type="NCBI Taxonomy" id="3041265"/>
    <lineage>
        <taxon>Bacteria</taxon>
        <taxon>Pseudomonadati</taxon>
        <taxon>Verrucomicrobiota</taxon>
        <taxon>Opitutia</taxon>
        <taxon>Puniceicoccales</taxon>
        <taxon>Coraliomargaritaceae</taxon>
        <taxon>Thalassobacterium</taxon>
    </lineage>
</organism>